<evidence type="ECO:0000256" key="1">
    <source>
        <dbReference type="SAM" id="MobiDB-lite"/>
    </source>
</evidence>
<proteinExistence type="predicted"/>
<reference evidence="3" key="1">
    <citation type="journal article" date="2022" name="Microb. Genom.">
        <title>A global pangenome for the wheat fungal pathogen Pyrenophora tritici-repentis and prediction of effector protein structural homology.</title>
        <authorList>
            <person name="Moolhuijzen P.M."/>
            <person name="See P.T."/>
            <person name="Shi G."/>
            <person name="Powell H.R."/>
            <person name="Cockram J."/>
            <person name="Jorgensen L.N."/>
            <person name="Benslimane H."/>
            <person name="Strelkov S.E."/>
            <person name="Turner J."/>
            <person name="Liu Z."/>
            <person name="Moffat C.S."/>
        </authorList>
    </citation>
    <scope>NUCLEOTIDE SEQUENCE [LARGE SCALE GENOMIC DNA]</scope>
</reference>
<protein>
    <submittedName>
        <fullName evidence="2">Uncharacterized protein</fullName>
    </submittedName>
</protein>
<dbReference type="OMA" id="HHREMNE"/>
<feature type="region of interest" description="Disordered" evidence="1">
    <location>
        <begin position="75"/>
        <end position="121"/>
    </location>
</feature>
<evidence type="ECO:0000313" key="2">
    <source>
        <dbReference type="EMBL" id="KAI1509966.1"/>
    </source>
</evidence>
<organism evidence="2 3">
    <name type="scientific">Pyrenophora tritici-repentis</name>
    <dbReference type="NCBI Taxonomy" id="45151"/>
    <lineage>
        <taxon>Eukaryota</taxon>
        <taxon>Fungi</taxon>
        <taxon>Dikarya</taxon>
        <taxon>Ascomycota</taxon>
        <taxon>Pezizomycotina</taxon>
        <taxon>Dothideomycetes</taxon>
        <taxon>Pleosporomycetidae</taxon>
        <taxon>Pleosporales</taxon>
        <taxon>Pleosporineae</taxon>
        <taxon>Pleosporaceae</taxon>
        <taxon>Pyrenophora</taxon>
    </lineage>
</organism>
<dbReference type="OrthoDB" id="3798036at2759"/>
<dbReference type="Proteomes" id="UP000249757">
    <property type="component" value="Unassembled WGS sequence"/>
</dbReference>
<accession>A0A2W1HFJ1</accession>
<keyword evidence="3" id="KW-1185">Reference proteome</keyword>
<name>A0A2W1HFJ1_9PLEO</name>
<evidence type="ECO:0000313" key="3">
    <source>
        <dbReference type="Proteomes" id="UP000249757"/>
    </source>
</evidence>
<feature type="compositionally biased region" description="Polar residues" evidence="1">
    <location>
        <begin position="40"/>
        <end position="55"/>
    </location>
</feature>
<feature type="compositionally biased region" description="Low complexity" evidence="1">
    <location>
        <begin position="84"/>
        <end position="99"/>
    </location>
</feature>
<sequence length="159" mass="17404">MPNYLNSMAARAKAHHESLNAAYNTYYGGSSTTTSPSTSLNASRNTSVTSTKAGSTNASKAWKALKQHHHEMNAAFAAYYSPGHTPSTSRNSSTTSSPRHSGEAPRKSVQTHVSVTAAGDEQKPRNYQKVWKALKTKVVDHHRSVNAAYQQTYGAHRRW</sequence>
<dbReference type="EMBL" id="NRDI02000018">
    <property type="protein sequence ID" value="KAI1509966.1"/>
    <property type="molecule type" value="Genomic_DNA"/>
</dbReference>
<comment type="caution">
    <text evidence="2">The sequence shown here is derived from an EMBL/GenBank/DDBJ whole genome shotgun (WGS) entry which is preliminary data.</text>
</comment>
<dbReference type="AlphaFoldDB" id="A0A2W1HFJ1"/>
<gene>
    <name evidence="2" type="ORF">Ptr86124_011004</name>
</gene>
<feature type="region of interest" description="Disordered" evidence="1">
    <location>
        <begin position="30"/>
        <end position="55"/>
    </location>
</feature>
<feature type="compositionally biased region" description="Low complexity" evidence="1">
    <location>
        <begin position="30"/>
        <end position="39"/>
    </location>
</feature>